<evidence type="ECO:0008006" key="4">
    <source>
        <dbReference type="Google" id="ProtNLM"/>
    </source>
</evidence>
<evidence type="ECO:0000313" key="3">
    <source>
        <dbReference type="Proteomes" id="UP000033514"/>
    </source>
</evidence>
<dbReference type="AlphaFoldDB" id="A0A0F5L8H2"/>
<keyword evidence="1" id="KW-0732">Signal</keyword>
<reference evidence="2 3" key="1">
    <citation type="submission" date="2015-03" db="EMBL/GenBank/DDBJ databases">
        <authorList>
            <person name="Hassan Y.I."/>
            <person name="Lepp D."/>
            <person name="Zhou T."/>
        </authorList>
    </citation>
    <scope>NUCLEOTIDE SEQUENCE [LARGE SCALE GENOMIC DNA]</scope>
    <source>
        <strain evidence="2 3">GH2-10</strain>
    </source>
</reference>
<dbReference type="PATRIC" id="fig|361041.3.peg.1184"/>
<dbReference type="OrthoDB" id="7948896at2"/>
<gene>
    <name evidence="2" type="ORF">VW35_09150</name>
</gene>
<proteinExistence type="predicted"/>
<evidence type="ECO:0000256" key="1">
    <source>
        <dbReference type="SAM" id="SignalP"/>
    </source>
</evidence>
<keyword evidence="3" id="KW-1185">Reference proteome</keyword>
<sequence length="202" mass="20883">MLKAIGKFAILAAFGAALAGCVDATVDVAITGDTTARATLTEVMSADFYAMMRTNAEAAKPEDEPLPRFCAEGTLRKSADGSATCTIIEEGEFASLTSLGNGPDDIAFTPAGPGLVRVTLPTAGIAREVNGALPLDPASTEMIEAYFSGRTITISVSGAEITDTNMELAKDGKSAKTVISMLDLFNGTAELPDQLFAVVRAP</sequence>
<evidence type="ECO:0000313" key="2">
    <source>
        <dbReference type="EMBL" id="KKB78681.1"/>
    </source>
</evidence>
<dbReference type="EMBL" id="LAJG01000021">
    <property type="protein sequence ID" value="KKB78681.1"/>
    <property type="molecule type" value="Genomic_DNA"/>
</dbReference>
<dbReference type="RefSeq" id="WP_152662542.1">
    <property type="nucleotide sequence ID" value="NZ_LAJG01000021.1"/>
</dbReference>
<comment type="caution">
    <text evidence="2">The sequence shown here is derived from an EMBL/GenBank/DDBJ whole genome shotgun (WGS) entry which is preliminary data.</text>
</comment>
<name>A0A0F5L8H2_9HYPH</name>
<organism evidence="2 3">
    <name type="scientific">Devosia soli</name>
    <dbReference type="NCBI Taxonomy" id="361041"/>
    <lineage>
        <taxon>Bacteria</taxon>
        <taxon>Pseudomonadati</taxon>
        <taxon>Pseudomonadota</taxon>
        <taxon>Alphaproteobacteria</taxon>
        <taxon>Hyphomicrobiales</taxon>
        <taxon>Devosiaceae</taxon>
        <taxon>Devosia</taxon>
    </lineage>
</organism>
<protein>
    <recommendedName>
        <fullName evidence="4">Lipoprotein</fullName>
    </recommendedName>
</protein>
<feature type="chain" id="PRO_5002491996" description="Lipoprotein" evidence="1">
    <location>
        <begin position="20"/>
        <end position="202"/>
    </location>
</feature>
<dbReference type="PROSITE" id="PS51257">
    <property type="entry name" value="PROKAR_LIPOPROTEIN"/>
    <property type="match status" value="1"/>
</dbReference>
<dbReference type="STRING" id="361041.VW35_09150"/>
<dbReference type="Proteomes" id="UP000033514">
    <property type="component" value="Unassembled WGS sequence"/>
</dbReference>
<feature type="signal peptide" evidence="1">
    <location>
        <begin position="1"/>
        <end position="19"/>
    </location>
</feature>
<accession>A0A0F5L8H2</accession>